<keyword evidence="4" id="KW-0597">Phosphoprotein</keyword>
<dbReference type="GO" id="GO:0000160">
    <property type="term" value="P:phosphorelay signal transduction system"/>
    <property type="evidence" value="ECO:0007669"/>
    <property type="project" value="TreeGrafter"/>
</dbReference>
<dbReference type="InterPro" id="IPR050428">
    <property type="entry name" value="TCS_sensor_his_kinase"/>
</dbReference>
<dbReference type="InterPro" id="IPR003594">
    <property type="entry name" value="HATPase_dom"/>
</dbReference>
<dbReference type="PANTHER" id="PTHR45436">
    <property type="entry name" value="SENSOR HISTIDINE KINASE YKOH"/>
    <property type="match status" value="1"/>
</dbReference>
<dbReference type="PANTHER" id="PTHR45436:SF5">
    <property type="entry name" value="SENSOR HISTIDINE KINASE TRCS"/>
    <property type="match status" value="1"/>
</dbReference>
<dbReference type="InterPro" id="IPR004358">
    <property type="entry name" value="Sig_transdc_His_kin-like_C"/>
</dbReference>
<feature type="transmembrane region" description="Helical" evidence="10">
    <location>
        <begin position="160"/>
        <end position="180"/>
    </location>
</feature>
<dbReference type="AlphaFoldDB" id="A0A850R7R4"/>
<protein>
    <recommendedName>
        <fullName evidence="3">histidine kinase</fullName>
        <ecNumber evidence="3">2.7.13.3</ecNumber>
    </recommendedName>
</protein>
<evidence type="ECO:0000256" key="1">
    <source>
        <dbReference type="ARBA" id="ARBA00000085"/>
    </source>
</evidence>
<evidence type="ECO:0000259" key="11">
    <source>
        <dbReference type="PROSITE" id="PS50109"/>
    </source>
</evidence>
<evidence type="ECO:0000256" key="9">
    <source>
        <dbReference type="ARBA" id="ARBA00023136"/>
    </source>
</evidence>
<reference evidence="12 13" key="1">
    <citation type="submission" date="2020-06" db="EMBL/GenBank/DDBJ databases">
        <title>Whole-genome sequence of Allochromatium humboldtianum DSM 21881, type strain.</title>
        <authorList>
            <person name="Kyndt J.A."/>
            <person name="Meyer T.E."/>
        </authorList>
    </citation>
    <scope>NUCLEOTIDE SEQUENCE [LARGE SCALE GENOMIC DNA]</scope>
    <source>
        <strain evidence="12 13">DSM 21881</strain>
    </source>
</reference>
<name>A0A850R7R4_9GAMM</name>
<evidence type="ECO:0000256" key="3">
    <source>
        <dbReference type="ARBA" id="ARBA00012438"/>
    </source>
</evidence>
<evidence type="ECO:0000256" key="6">
    <source>
        <dbReference type="ARBA" id="ARBA00022692"/>
    </source>
</evidence>
<evidence type="ECO:0000313" key="13">
    <source>
        <dbReference type="Proteomes" id="UP000592294"/>
    </source>
</evidence>
<dbReference type="InterPro" id="IPR036890">
    <property type="entry name" value="HATPase_C_sf"/>
</dbReference>
<evidence type="ECO:0000313" key="12">
    <source>
        <dbReference type="EMBL" id="NVZ09378.1"/>
    </source>
</evidence>
<dbReference type="EC" id="2.7.13.3" evidence="3"/>
<dbReference type="SMART" id="SM00387">
    <property type="entry name" value="HATPase_c"/>
    <property type="match status" value="1"/>
</dbReference>
<evidence type="ECO:0000256" key="7">
    <source>
        <dbReference type="ARBA" id="ARBA00022777"/>
    </source>
</evidence>
<dbReference type="GO" id="GO:0005886">
    <property type="term" value="C:plasma membrane"/>
    <property type="evidence" value="ECO:0007669"/>
    <property type="project" value="TreeGrafter"/>
</dbReference>
<dbReference type="GO" id="GO:0004673">
    <property type="term" value="F:protein histidine kinase activity"/>
    <property type="evidence" value="ECO:0007669"/>
    <property type="project" value="UniProtKB-EC"/>
</dbReference>
<dbReference type="Pfam" id="PF02518">
    <property type="entry name" value="HATPase_c"/>
    <property type="match status" value="1"/>
</dbReference>
<organism evidence="12 13">
    <name type="scientific">Allochromatium humboldtianum</name>
    <dbReference type="NCBI Taxonomy" id="504901"/>
    <lineage>
        <taxon>Bacteria</taxon>
        <taxon>Pseudomonadati</taxon>
        <taxon>Pseudomonadota</taxon>
        <taxon>Gammaproteobacteria</taxon>
        <taxon>Chromatiales</taxon>
        <taxon>Chromatiaceae</taxon>
        <taxon>Allochromatium</taxon>
    </lineage>
</organism>
<sequence>MTSLEGRLHLGLALSLALLIGGAWWLGHIALHHTANAFVLARLEHDTEALVGALRFDAQGRPRLESPRLTPVYEQPYSGHYFVIASATGESLRSRSLWDTDLEVPTLHPGETRHWTLPGPAGQPLLAWAEGYRFGEHDLVVAFAEDITLLTAELRHFERLFAVMAVLGLMVILLIQRLIVRRAFAGLRPIYRDIEQLERGRIVTLSEDVPREMQPLVRKLNRLLILLGQRLERSRTAAGNLSHALKGPLVLLRQYLSDPKLHLTPETRAGLLDQVEHLRRIAERQLKRARLAGAGGVGEFFEPAAELPVLKRLLERIHSGRSLRIDLECVIDAPLALDREDMLELLGNLLDNACKWARERVRARLHVEAGTLVLLVEDDGPGCSEDAIADITERGVRLDEQVGGHGLGLAIVKEIVAGYQGVLGFDREGELGGLRVDVRLPLQDRGLDGR</sequence>
<keyword evidence="6 10" id="KW-0812">Transmembrane</keyword>
<dbReference type="RefSeq" id="WP_176976141.1">
    <property type="nucleotide sequence ID" value="NZ_JABZEO010000005.1"/>
</dbReference>
<dbReference type="InterPro" id="IPR005467">
    <property type="entry name" value="His_kinase_dom"/>
</dbReference>
<dbReference type="Gene3D" id="3.30.565.10">
    <property type="entry name" value="Histidine kinase-like ATPase, C-terminal domain"/>
    <property type="match status" value="1"/>
</dbReference>
<dbReference type="EMBL" id="JABZEO010000005">
    <property type="protein sequence ID" value="NVZ09378.1"/>
    <property type="molecule type" value="Genomic_DNA"/>
</dbReference>
<evidence type="ECO:0000256" key="2">
    <source>
        <dbReference type="ARBA" id="ARBA00004370"/>
    </source>
</evidence>
<evidence type="ECO:0000256" key="4">
    <source>
        <dbReference type="ARBA" id="ARBA00022553"/>
    </source>
</evidence>
<comment type="catalytic activity">
    <reaction evidence="1">
        <text>ATP + protein L-histidine = ADP + protein N-phospho-L-histidine.</text>
        <dbReference type="EC" id="2.7.13.3"/>
    </reaction>
</comment>
<comment type="subcellular location">
    <subcellularLocation>
        <location evidence="2">Membrane</location>
    </subcellularLocation>
</comment>
<evidence type="ECO:0000256" key="8">
    <source>
        <dbReference type="ARBA" id="ARBA00022989"/>
    </source>
</evidence>
<keyword evidence="13" id="KW-1185">Reference proteome</keyword>
<evidence type="ECO:0000256" key="10">
    <source>
        <dbReference type="SAM" id="Phobius"/>
    </source>
</evidence>
<comment type="caution">
    <text evidence="12">The sequence shown here is derived from an EMBL/GenBank/DDBJ whole genome shotgun (WGS) entry which is preliminary data.</text>
</comment>
<evidence type="ECO:0000256" key="5">
    <source>
        <dbReference type="ARBA" id="ARBA00022679"/>
    </source>
</evidence>
<proteinExistence type="predicted"/>
<dbReference type="PRINTS" id="PR00344">
    <property type="entry name" value="BCTRLSENSOR"/>
</dbReference>
<keyword evidence="7 12" id="KW-0418">Kinase</keyword>
<gene>
    <name evidence="12" type="ORF">HW932_08895</name>
</gene>
<keyword evidence="5" id="KW-0808">Transferase</keyword>
<dbReference type="Proteomes" id="UP000592294">
    <property type="component" value="Unassembled WGS sequence"/>
</dbReference>
<keyword evidence="8 10" id="KW-1133">Transmembrane helix</keyword>
<accession>A0A850R7R4</accession>
<feature type="domain" description="Histidine kinase" evidence="11">
    <location>
        <begin position="240"/>
        <end position="444"/>
    </location>
</feature>
<dbReference type="PROSITE" id="PS50109">
    <property type="entry name" value="HIS_KIN"/>
    <property type="match status" value="1"/>
</dbReference>
<dbReference type="SUPFAM" id="SSF55874">
    <property type="entry name" value="ATPase domain of HSP90 chaperone/DNA topoisomerase II/histidine kinase"/>
    <property type="match status" value="1"/>
</dbReference>
<keyword evidence="9 10" id="KW-0472">Membrane</keyword>